<sequence>MLISELNFDHLRAEHEAWLARELEQRRVVEERRAETTPAIGATGRRVRWSAVLRMLRMPPRTRTPRPSRGPVDPCPTCPSPA</sequence>
<accession>A0A3M8AKF2</accession>
<name>A0A3M8AKF2_9MICO</name>
<comment type="caution">
    <text evidence="2">The sequence shown here is derived from an EMBL/GenBank/DDBJ whole genome shotgun (WGS) entry which is preliminary data.</text>
</comment>
<evidence type="ECO:0000313" key="2">
    <source>
        <dbReference type="EMBL" id="RNB51499.1"/>
    </source>
</evidence>
<feature type="compositionally biased region" description="Low complexity" evidence="1">
    <location>
        <begin position="57"/>
        <end position="67"/>
    </location>
</feature>
<reference evidence="2 3" key="1">
    <citation type="submission" date="2018-10" db="EMBL/GenBank/DDBJ databases">
        <title>Isolation, diversity and antibacterial activity of antinobacteria from the wheat rhizosphere soil.</title>
        <authorList>
            <person name="Sun T."/>
        </authorList>
    </citation>
    <scope>NUCLEOTIDE SEQUENCE [LARGE SCALE GENOMIC DNA]</scope>
    <source>
        <strain evidence="2 3">SJ-23</strain>
    </source>
</reference>
<organism evidence="2 3">
    <name type="scientific">Agromyces tardus</name>
    <dbReference type="NCBI Taxonomy" id="2583849"/>
    <lineage>
        <taxon>Bacteria</taxon>
        <taxon>Bacillati</taxon>
        <taxon>Actinomycetota</taxon>
        <taxon>Actinomycetes</taxon>
        <taxon>Micrococcales</taxon>
        <taxon>Microbacteriaceae</taxon>
        <taxon>Agromyces</taxon>
    </lineage>
</organism>
<feature type="compositionally biased region" description="Pro residues" evidence="1">
    <location>
        <begin position="73"/>
        <end position="82"/>
    </location>
</feature>
<dbReference type="EMBL" id="RHHB01000003">
    <property type="protein sequence ID" value="RNB51499.1"/>
    <property type="molecule type" value="Genomic_DNA"/>
</dbReference>
<gene>
    <name evidence="2" type="ORF">EDM22_03410</name>
</gene>
<dbReference type="RefSeq" id="WP_122935659.1">
    <property type="nucleotide sequence ID" value="NZ_JBHSNT010000003.1"/>
</dbReference>
<feature type="region of interest" description="Disordered" evidence="1">
    <location>
        <begin position="57"/>
        <end position="82"/>
    </location>
</feature>
<dbReference type="Proteomes" id="UP000275048">
    <property type="component" value="Unassembled WGS sequence"/>
</dbReference>
<dbReference type="AlphaFoldDB" id="A0A3M8AKF2"/>
<protein>
    <submittedName>
        <fullName evidence="2">Uncharacterized protein</fullName>
    </submittedName>
</protein>
<keyword evidence="3" id="KW-1185">Reference proteome</keyword>
<proteinExistence type="predicted"/>
<evidence type="ECO:0000313" key="3">
    <source>
        <dbReference type="Proteomes" id="UP000275048"/>
    </source>
</evidence>
<evidence type="ECO:0000256" key="1">
    <source>
        <dbReference type="SAM" id="MobiDB-lite"/>
    </source>
</evidence>